<comment type="similarity">
    <text evidence="1">Belongs to the sigma-70 factor family. ECF subfamily.</text>
</comment>
<dbReference type="PANTHER" id="PTHR43133:SF46">
    <property type="entry name" value="RNA POLYMERASE SIGMA-70 FACTOR ECF SUBFAMILY"/>
    <property type="match status" value="1"/>
</dbReference>
<name>A0A4Y8SFS3_9SPHI</name>
<evidence type="ECO:0000313" key="8">
    <source>
        <dbReference type="Proteomes" id="UP000297540"/>
    </source>
</evidence>
<dbReference type="GO" id="GO:0003677">
    <property type="term" value="F:DNA binding"/>
    <property type="evidence" value="ECO:0007669"/>
    <property type="project" value="InterPro"/>
</dbReference>
<organism evidence="7 8">
    <name type="scientific">Mucilaginibacter psychrotolerans</name>
    <dbReference type="NCBI Taxonomy" id="1524096"/>
    <lineage>
        <taxon>Bacteria</taxon>
        <taxon>Pseudomonadati</taxon>
        <taxon>Bacteroidota</taxon>
        <taxon>Sphingobacteriia</taxon>
        <taxon>Sphingobacteriales</taxon>
        <taxon>Sphingobacteriaceae</taxon>
        <taxon>Mucilaginibacter</taxon>
    </lineage>
</organism>
<dbReference type="InterPro" id="IPR013324">
    <property type="entry name" value="RNA_pol_sigma_r3/r4-like"/>
</dbReference>
<dbReference type="Pfam" id="PF08281">
    <property type="entry name" value="Sigma70_r4_2"/>
    <property type="match status" value="1"/>
</dbReference>
<keyword evidence="8" id="KW-1185">Reference proteome</keyword>
<comment type="caution">
    <text evidence="7">The sequence shown here is derived from an EMBL/GenBank/DDBJ whole genome shotgun (WGS) entry which is preliminary data.</text>
</comment>
<dbReference type="InterPro" id="IPR039425">
    <property type="entry name" value="RNA_pol_sigma-70-like"/>
</dbReference>
<dbReference type="Proteomes" id="UP000297540">
    <property type="component" value="Unassembled WGS sequence"/>
</dbReference>
<dbReference type="InterPro" id="IPR007627">
    <property type="entry name" value="RNA_pol_sigma70_r2"/>
</dbReference>
<reference evidence="7 8" key="1">
    <citation type="journal article" date="2017" name="Int. J. Syst. Evol. Microbiol.">
        <title>Mucilaginibacterpsychrotolerans sp. nov., isolated from peatlands.</title>
        <authorList>
            <person name="Deng Y."/>
            <person name="Shen L."/>
            <person name="Xu B."/>
            <person name="Liu Y."/>
            <person name="Gu Z."/>
            <person name="Liu H."/>
            <person name="Zhou Y."/>
        </authorList>
    </citation>
    <scope>NUCLEOTIDE SEQUENCE [LARGE SCALE GENOMIC DNA]</scope>
    <source>
        <strain evidence="7 8">NH7-4</strain>
    </source>
</reference>
<feature type="domain" description="RNA polymerase sigma-70 region 2" evidence="5">
    <location>
        <begin position="26"/>
        <end position="88"/>
    </location>
</feature>
<keyword evidence="3" id="KW-0731">Sigma factor</keyword>
<dbReference type="OrthoDB" id="659569at2"/>
<feature type="domain" description="RNA polymerase sigma factor 70 region 4 type 2" evidence="6">
    <location>
        <begin position="125"/>
        <end position="174"/>
    </location>
</feature>
<dbReference type="PANTHER" id="PTHR43133">
    <property type="entry name" value="RNA POLYMERASE ECF-TYPE SIGMA FACTO"/>
    <property type="match status" value="1"/>
</dbReference>
<proteinExistence type="inferred from homology"/>
<dbReference type="SUPFAM" id="SSF88946">
    <property type="entry name" value="Sigma2 domain of RNA polymerase sigma factors"/>
    <property type="match status" value="1"/>
</dbReference>
<evidence type="ECO:0000256" key="2">
    <source>
        <dbReference type="ARBA" id="ARBA00023015"/>
    </source>
</evidence>
<dbReference type="GO" id="GO:0006352">
    <property type="term" value="P:DNA-templated transcription initiation"/>
    <property type="evidence" value="ECO:0007669"/>
    <property type="project" value="InterPro"/>
</dbReference>
<dbReference type="NCBIfam" id="TIGR02937">
    <property type="entry name" value="sigma70-ECF"/>
    <property type="match status" value="1"/>
</dbReference>
<sequence>MNHTSLNDSDLTLLLRKGDHLAFAAIYERYKFILHAHALNKLRDRTEANDIIQEVFIYLWDKREAIEFKGQLAGYLYTAVRNAVINRIAHIGVKNKYIDSIKACKDNFKVETDHRIREKQLIQFIEDEIAQLPQKMREVFELSRKQHLTHKEIADKLELSEQTVSKQISNALKILKVKLGPLFNVMLFMI</sequence>
<evidence type="ECO:0000256" key="1">
    <source>
        <dbReference type="ARBA" id="ARBA00010641"/>
    </source>
</evidence>
<dbReference type="InterPro" id="IPR014284">
    <property type="entry name" value="RNA_pol_sigma-70_dom"/>
</dbReference>
<evidence type="ECO:0000256" key="4">
    <source>
        <dbReference type="ARBA" id="ARBA00023163"/>
    </source>
</evidence>
<keyword evidence="2" id="KW-0805">Transcription regulation</keyword>
<evidence type="ECO:0000259" key="5">
    <source>
        <dbReference type="Pfam" id="PF04542"/>
    </source>
</evidence>
<dbReference type="CDD" id="cd06171">
    <property type="entry name" value="Sigma70_r4"/>
    <property type="match status" value="1"/>
</dbReference>
<dbReference type="GO" id="GO:0016987">
    <property type="term" value="F:sigma factor activity"/>
    <property type="evidence" value="ECO:0007669"/>
    <property type="project" value="UniProtKB-KW"/>
</dbReference>
<protein>
    <submittedName>
        <fullName evidence="7">RNA polymerase sigma-70 factor</fullName>
    </submittedName>
</protein>
<evidence type="ECO:0000256" key="3">
    <source>
        <dbReference type="ARBA" id="ARBA00023082"/>
    </source>
</evidence>
<dbReference type="InterPro" id="IPR036388">
    <property type="entry name" value="WH-like_DNA-bd_sf"/>
</dbReference>
<dbReference type="InterPro" id="IPR013249">
    <property type="entry name" value="RNA_pol_sigma70_r4_t2"/>
</dbReference>
<dbReference type="SUPFAM" id="SSF88659">
    <property type="entry name" value="Sigma3 and sigma4 domains of RNA polymerase sigma factors"/>
    <property type="match status" value="1"/>
</dbReference>
<evidence type="ECO:0000313" key="7">
    <source>
        <dbReference type="EMBL" id="TFF37758.1"/>
    </source>
</evidence>
<dbReference type="AlphaFoldDB" id="A0A4Y8SFS3"/>
<gene>
    <name evidence="7" type="ORF">E2R66_11365</name>
</gene>
<accession>A0A4Y8SFS3</accession>
<evidence type="ECO:0000259" key="6">
    <source>
        <dbReference type="Pfam" id="PF08281"/>
    </source>
</evidence>
<dbReference type="InterPro" id="IPR013325">
    <property type="entry name" value="RNA_pol_sigma_r2"/>
</dbReference>
<keyword evidence="4" id="KW-0804">Transcription</keyword>
<dbReference type="InterPro" id="IPR014327">
    <property type="entry name" value="RNA_pol_sigma70_bacteroid"/>
</dbReference>
<dbReference type="EMBL" id="SOZE01000009">
    <property type="protein sequence ID" value="TFF37758.1"/>
    <property type="molecule type" value="Genomic_DNA"/>
</dbReference>
<dbReference type="Gene3D" id="1.10.1740.10">
    <property type="match status" value="1"/>
</dbReference>
<dbReference type="Gene3D" id="1.10.10.10">
    <property type="entry name" value="Winged helix-like DNA-binding domain superfamily/Winged helix DNA-binding domain"/>
    <property type="match status" value="1"/>
</dbReference>
<dbReference type="Pfam" id="PF04542">
    <property type="entry name" value="Sigma70_r2"/>
    <property type="match status" value="1"/>
</dbReference>
<dbReference type="RefSeq" id="WP_133230572.1">
    <property type="nucleotide sequence ID" value="NZ_SOZE01000009.1"/>
</dbReference>
<dbReference type="NCBIfam" id="TIGR02985">
    <property type="entry name" value="Sig70_bacteroi1"/>
    <property type="match status" value="1"/>
</dbReference>